<evidence type="ECO:0000256" key="5">
    <source>
        <dbReference type="ARBA" id="ARBA00015611"/>
    </source>
</evidence>
<dbReference type="Gene3D" id="1.10.390.10">
    <property type="entry name" value="Neutral Protease Domain 2"/>
    <property type="match status" value="1"/>
</dbReference>
<evidence type="ECO:0000313" key="17">
    <source>
        <dbReference type="Proteomes" id="UP000199515"/>
    </source>
</evidence>
<dbReference type="Pfam" id="PF01433">
    <property type="entry name" value="Peptidase_M1"/>
    <property type="match status" value="1"/>
</dbReference>
<sequence length="489" mass="53061">MKRKPWALGTIVTALLLTGPPAFASPTPGAPGVGDALWPNAGNGGYRVERQRLSFDFPADLETYTATSVLSLRATQSLSRFDLDLLGPRVREVKVDGKPATWQSTSDGELVITPLRPIRDGARFTVSVTVFNTAPDLEKNPPSKPEDLVNGMWRAGNYIQLHNQPVGARRVLAVDDHPSAKAPTTVSITTTGSANSVANGKLVSTTVSGERTTRVFDEPRPLATQLLQVGVGPFTVVHRSGPDGIDLRYAVPSDLADAVLPQLDKTFPEAIEFLERRLGRFPGSIAGVYATPTGGALETQGLTWLSAGQLTPENYEANGVDGTVAHEIVHEWFGDSVAPARWSDLWLSEGHARFYEWAWNEAHGRSTVEQNARHAYEVHRKHWLEKYGPVAAPDPASFGGSDDRPFSEGVYAGGALTLYALRQQVGDAVFERIERAWVTENHDSTGSTEQFIATASRVAGQDLGPFLRSWLYGKGTLPPMPGHPDWRAA</sequence>
<evidence type="ECO:0000256" key="12">
    <source>
        <dbReference type="ARBA" id="ARBA00029811"/>
    </source>
</evidence>
<dbReference type="OrthoDB" id="100605at2"/>
<evidence type="ECO:0000256" key="13">
    <source>
        <dbReference type="ARBA" id="ARBA00031533"/>
    </source>
</evidence>
<dbReference type="GO" id="GO:0042277">
    <property type="term" value="F:peptide binding"/>
    <property type="evidence" value="ECO:0007669"/>
    <property type="project" value="TreeGrafter"/>
</dbReference>
<dbReference type="InterPro" id="IPR014782">
    <property type="entry name" value="Peptidase_M1_dom"/>
</dbReference>
<keyword evidence="7" id="KW-0645">Protease</keyword>
<keyword evidence="8" id="KW-0479">Metal-binding</keyword>
<evidence type="ECO:0000313" key="16">
    <source>
        <dbReference type="EMBL" id="SDZ25427.1"/>
    </source>
</evidence>
<dbReference type="Gene3D" id="2.60.40.1730">
    <property type="entry name" value="tricorn interacting facor f3 domain"/>
    <property type="match status" value="1"/>
</dbReference>
<dbReference type="InterPro" id="IPR027268">
    <property type="entry name" value="Peptidase_M4/M1_CTD_sf"/>
</dbReference>
<evidence type="ECO:0000256" key="8">
    <source>
        <dbReference type="ARBA" id="ARBA00022723"/>
    </source>
</evidence>
<evidence type="ECO:0000256" key="11">
    <source>
        <dbReference type="ARBA" id="ARBA00023049"/>
    </source>
</evidence>
<comment type="similarity">
    <text evidence="3">Belongs to the peptidase M1 family.</text>
</comment>
<dbReference type="GO" id="GO:0016020">
    <property type="term" value="C:membrane"/>
    <property type="evidence" value="ECO:0007669"/>
    <property type="project" value="TreeGrafter"/>
</dbReference>
<name>A0A1H3RIA4_9PSEU</name>
<dbReference type="PANTHER" id="PTHR11533:SF174">
    <property type="entry name" value="PUROMYCIN-SENSITIVE AMINOPEPTIDASE-RELATED"/>
    <property type="match status" value="1"/>
</dbReference>
<organism evidence="16 17">
    <name type="scientific">Amycolatopsis xylanica</name>
    <dbReference type="NCBI Taxonomy" id="589385"/>
    <lineage>
        <taxon>Bacteria</taxon>
        <taxon>Bacillati</taxon>
        <taxon>Actinomycetota</taxon>
        <taxon>Actinomycetes</taxon>
        <taxon>Pseudonocardiales</taxon>
        <taxon>Pseudonocardiaceae</taxon>
        <taxon>Amycolatopsis</taxon>
    </lineage>
</organism>
<dbReference type="EC" id="3.4.11.2" evidence="4"/>
<dbReference type="GO" id="GO:0043171">
    <property type="term" value="P:peptide catabolic process"/>
    <property type="evidence" value="ECO:0007669"/>
    <property type="project" value="TreeGrafter"/>
</dbReference>
<comment type="cofactor">
    <cofactor evidence="2">
        <name>Zn(2+)</name>
        <dbReference type="ChEBI" id="CHEBI:29105"/>
    </cofactor>
</comment>
<dbReference type="RefSeq" id="WP_091297841.1">
    <property type="nucleotide sequence ID" value="NZ_FNON01000011.1"/>
</dbReference>
<dbReference type="GO" id="GO:0005737">
    <property type="term" value="C:cytoplasm"/>
    <property type="evidence" value="ECO:0007669"/>
    <property type="project" value="TreeGrafter"/>
</dbReference>
<protein>
    <recommendedName>
        <fullName evidence="5">Aminopeptidase N</fullName>
        <ecNumber evidence="4">3.4.11.2</ecNumber>
    </recommendedName>
    <alternativeName>
        <fullName evidence="12">Alanine aminopeptidase</fullName>
    </alternativeName>
    <alternativeName>
        <fullName evidence="13">Lysyl aminopeptidase</fullName>
    </alternativeName>
</protein>
<keyword evidence="11" id="KW-0482">Metalloprotease</keyword>
<feature type="signal peptide" evidence="14">
    <location>
        <begin position="1"/>
        <end position="24"/>
    </location>
</feature>
<reference evidence="16 17" key="1">
    <citation type="submission" date="2016-10" db="EMBL/GenBank/DDBJ databases">
        <authorList>
            <person name="de Groot N.N."/>
        </authorList>
    </citation>
    <scope>NUCLEOTIDE SEQUENCE [LARGE SCALE GENOMIC DNA]</scope>
    <source>
        <strain evidence="16 17">CPCC 202699</strain>
    </source>
</reference>
<feature type="chain" id="PRO_5011748069" description="Aminopeptidase N" evidence="14">
    <location>
        <begin position="25"/>
        <end position="489"/>
    </location>
</feature>
<dbReference type="PANTHER" id="PTHR11533">
    <property type="entry name" value="PROTEASE M1 ZINC METALLOPROTEASE"/>
    <property type="match status" value="1"/>
</dbReference>
<evidence type="ECO:0000259" key="15">
    <source>
        <dbReference type="Pfam" id="PF01433"/>
    </source>
</evidence>
<keyword evidence="17" id="KW-1185">Reference proteome</keyword>
<dbReference type="GO" id="GO:0070006">
    <property type="term" value="F:metalloaminopeptidase activity"/>
    <property type="evidence" value="ECO:0007669"/>
    <property type="project" value="TreeGrafter"/>
</dbReference>
<gene>
    <name evidence="16" type="ORF">SAMN05421504_111106</name>
</gene>
<evidence type="ECO:0000256" key="3">
    <source>
        <dbReference type="ARBA" id="ARBA00010136"/>
    </source>
</evidence>
<dbReference type="GO" id="GO:0016285">
    <property type="term" value="F:alanyl aminopeptidase activity"/>
    <property type="evidence" value="ECO:0007669"/>
    <property type="project" value="UniProtKB-EC"/>
</dbReference>
<evidence type="ECO:0000256" key="1">
    <source>
        <dbReference type="ARBA" id="ARBA00000098"/>
    </source>
</evidence>
<evidence type="ECO:0000256" key="4">
    <source>
        <dbReference type="ARBA" id="ARBA00012564"/>
    </source>
</evidence>
<dbReference type="EMBL" id="FNON01000011">
    <property type="protein sequence ID" value="SDZ25427.1"/>
    <property type="molecule type" value="Genomic_DNA"/>
</dbReference>
<comment type="catalytic activity">
    <reaction evidence="1">
        <text>Release of an N-terminal amino acid, Xaa-|-Yaa- from a peptide, amide or arylamide. Xaa is preferably Ala, but may be most amino acids including Pro (slow action). When a terminal hydrophobic residue is followed by a prolyl residue, the two may be released as an intact Xaa-Pro dipeptide.</text>
        <dbReference type="EC" id="3.4.11.2"/>
    </reaction>
</comment>
<dbReference type="Proteomes" id="UP000199515">
    <property type="component" value="Unassembled WGS sequence"/>
</dbReference>
<feature type="domain" description="Peptidase M1 membrane alanine aminopeptidase" evidence="15">
    <location>
        <begin position="295"/>
        <end position="470"/>
    </location>
</feature>
<dbReference type="InterPro" id="IPR042097">
    <property type="entry name" value="Aminopeptidase_N-like_N_sf"/>
</dbReference>
<keyword evidence="9" id="KW-0378">Hydrolase</keyword>
<proteinExistence type="inferred from homology"/>
<dbReference type="CDD" id="cd09603">
    <property type="entry name" value="M1_APN_like"/>
    <property type="match status" value="1"/>
</dbReference>
<keyword evidence="6" id="KW-0031">Aminopeptidase</keyword>
<dbReference type="InterPro" id="IPR001930">
    <property type="entry name" value="Peptidase_M1"/>
</dbReference>
<dbReference type="InterPro" id="IPR050344">
    <property type="entry name" value="Peptidase_M1_aminopeptidases"/>
</dbReference>
<dbReference type="GO" id="GO:0006508">
    <property type="term" value="P:proteolysis"/>
    <property type="evidence" value="ECO:0007669"/>
    <property type="project" value="UniProtKB-KW"/>
</dbReference>
<dbReference type="STRING" id="589385.SAMN05421504_111106"/>
<evidence type="ECO:0000256" key="7">
    <source>
        <dbReference type="ARBA" id="ARBA00022670"/>
    </source>
</evidence>
<evidence type="ECO:0000256" key="14">
    <source>
        <dbReference type="SAM" id="SignalP"/>
    </source>
</evidence>
<dbReference type="PRINTS" id="PR00756">
    <property type="entry name" value="ALADIPTASE"/>
</dbReference>
<evidence type="ECO:0000256" key="2">
    <source>
        <dbReference type="ARBA" id="ARBA00001947"/>
    </source>
</evidence>
<dbReference type="SUPFAM" id="SSF63737">
    <property type="entry name" value="Leukotriene A4 hydrolase N-terminal domain"/>
    <property type="match status" value="1"/>
</dbReference>
<keyword evidence="14" id="KW-0732">Signal</keyword>
<dbReference type="AlphaFoldDB" id="A0A1H3RIA4"/>
<dbReference type="GO" id="GO:0008270">
    <property type="term" value="F:zinc ion binding"/>
    <property type="evidence" value="ECO:0007669"/>
    <property type="project" value="InterPro"/>
</dbReference>
<keyword evidence="10" id="KW-0862">Zinc</keyword>
<evidence type="ECO:0000256" key="6">
    <source>
        <dbReference type="ARBA" id="ARBA00022438"/>
    </source>
</evidence>
<evidence type="ECO:0000256" key="9">
    <source>
        <dbReference type="ARBA" id="ARBA00022801"/>
    </source>
</evidence>
<accession>A0A1H3RIA4</accession>
<dbReference type="SUPFAM" id="SSF55486">
    <property type="entry name" value="Metalloproteases ('zincins'), catalytic domain"/>
    <property type="match status" value="1"/>
</dbReference>
<dbReference type="GO" id="GO:0005615">
    <property type="term" value="C:extracellular space"/>
    <property type="evidence" value="ECO:0007669"/>
    <property type="project" value="TreeGrafter"/>
</dbReference>
<evidence type="ECO:0000256" key="10">
    <source>
        <dbReference type="ARBA" id="ARBA00022833"/>
    </source>
</evidence>